<dbReference type="InterPro" id="IPR018171">
    <property type="entry name" value="Pept_tRNA_hydro_CS"/>
</dbReference>
<protein>
    <recommendedName>
        <fullName evidence="7 8">Peptidyl-tRNA hydrolase</fullName>
        <shortName evidence="8">Pth</shortName>
        <ecNumber evidence="1 8">3.1.1.29</ecNumber>
    </recommendedName>
</protein>
<feature type="binding site" evidence="8">
    <location>
        <position position="16"/>
    </location>
    <ligand>
        <name>tRNA</name>
        <dbReference type="ChEBI" id="CHEBI:17843"/>
    </ligand>
</feature>
<proteinExistence type="inferred from homology"/>
<comment type="function">
    <text evidence="8">Catalyzes the release of premature peptidyl moieties from peptidyl-tRNA molecules trapped in stalled 50S ribosomal subunits, and thus maintains levels of free tRNAs and 50S ribosomes.</text>
</comment>
<dbReference type="Gene3D" id="3.40.50.1470">
    <property type="entry name" value="Peptidyl-tRNA hydrolase"/>
    <property type="match status" value="1"/>
</dbReference>
<feature type="binding site" evidence="8">
    <location>
        <position position="68"/>
    </location>
    <ligand>
        <name>tRNA</name>
        <dbReference type="ChEBI" id="CHEBI:17843"/>
    </ligand>
</feature>
<evidence type="ECO:0000313" key="11">
    <source>
        <dbReference type="EMBL" id="SDD67244.1"/>
    </source>
</evidence>
<evidence type="ECO:0000256" key="8">
    <source>
        <dbReference type="HAMAP-Rule" id="MF_00083"/>
    </source>
</evidence>
<dbReference type="PROSITE" id="PS01196">
    <property type="entry name" value="PEPT_TRNA_HYDROL_2"/>
    <property type="match status" value="1"/>
</dbReference>
<evidence type="ECO:0000256" key="2">
    <source>
        <dbReference type="ARBA" id="ARBA00022555"/>
    </source>
</evidence>
<feature type="site" description="Discriminates between blocked and unblocked aminoacyl-tRNA" evidence="8">
    <location>
        <position position="11"/>
    </location>
</feature>
<dbReference type="HAMAP" id="MF_00083">
    <property type="entry name" value="Pept_tRNA_hydro_bact"/>
    <property type="match status" value="1"/>
</dbReference>
<feature type="binding site" evidence="8">
    <location>
        <position position="114"/>
    </location>
    <ligand>
        <name>tRNA</name>
        <dbReference type="ChEBI" id="CHEBI:17843"/>
    </ligand>
</feature>
<dbReference type="NCBIfam" id="TIGR00447">
    <property type="entry name" value="pth"/>
    <property type="match status" value="1"/>
</dbReference>
<dbReference type="SUPFAM" id="SSF53178">
    <property type="entry name" value="Peptidyl-tRNA hydrolase-like"/>
    <property type="match status" value="1"/>
</dbReference>
<keyword evidence="3 8" id="KW-0378">Hydrolase</keyword>
<dbReference type="GO" id="GO:0004045">
    <property type="term" value="F:peptidyl-tRNA hydrolase activity"/>
    <property type="evidence" value="ECO:0007669"/>
    <property type="project" value="UniProtKB-UniRule"/>
</dbReference>
<dbReference type="AlphaFoldDB" id="A0A1G6WN80"/>
<comment type="subunit">
    <text evidence="8">Monomer.</text>
</comment>
<dbReference type="STRING" id="361279.SAMN05421663_11736"/>
<accession>A0A1G6WN80</accession>
<comment type="similarity">
    <text evidence="5 8 10">Belongs to the PTH family.</text>
</comment>
<keyword evidence="4 8" id="KW-0694">RNA-binding</keyword>
<keyword evidence="12" id="KW-1185">Reference proteome</keyword>
<comment type="catalytic activity">
    <reaction evidence="6 8 9">
        <text>an N-acyl-L-alpha-aminoacyl-tRNA + H2O = an N-acyl-L-amino acid + a tRNA + H(+)</text>
        <dbReference type="Rhea" id="RHEA:54448"/>
        <dbReference type="Rhea" id="RHEA-COMP:10123"/>
        <dbReference type="Rhea" id="RHEA-COMP:13883"/>
        <dbReference type="ChEBI" id="CHEBI:15377"/>
        <dbReference type="ChEBI" id="CHEBI:15378"/>
        <dbReference type="ChEBI" id="CHEBI:59874"/>
        <dbReference type="ChEBI" id="CHEBI:78442"/>
        <dbReference type="ChEBI" id="CHEBI:138191"/>
        <dbReference type="EC" id="3.1.1.29"/>
    </reaction>
</comment>
<dbReference type="PANTHER" id="PTHR17224:SF1">
    <property type="entry name" value="PEPTIDYL-TRNA HYDROLASE"/>
    <property type="match status" value="1"/>
</dbReference>
<dbReference type="Proteomes" id="UP000198666">
    <property type="component" value="Unassembled WGS sequence"/>
</dbReference>
<organism evidence="11 12">
    <name type="scientific">Terribacillus halophilus</name>
    <dbReference type="NCBI Taxonomy" id="361279"/>
    <lineage>
        <taxon>Bacteria</taxon>
        <taxon>Bacillati</taxon>
        <taxon>Bacillota</taxon>
        <taxon>Bacilli</taxon>
        <taxon>Bacillales</taxon>
        <taxon>Bacillaceae</taxon>
        <taxon>Terribacillus</taxon>
    </lineage>
</organism>
<dbReference type="GO" id="GO:0005737">
    <property type="term" value="C:cytoplasm"/>
    <property type="evidence" value="ECO:0007669"/>
    <property type="project" value="UniProtKB-SubCell"/>
</dbReference>
<keyword evidence="8" id="KW-0963">Cytoplasm</keyword>
<evidence type="ECO:0000256" key="1">
    <source>
        <dbReference type="ARBA" id="ARBA00013260"/>
    </source>
</evidence>
<feature type="site" description="Stabilizes the basic form of H active site to accept a proton" evidence="8">
    <location>
        <position position="93"/>
    </location>
</feature>
<dbReference type="FunFam" id="3.40.50.1470:FF:000001">
    <property type="entry name" value="Peptidyl-tRNA hydrolase"/>
    <property type="match status" value="1"/>
</dbReference>
<reference evidence="12" key="1">
    <citation type="submission" date="2016-10" db="EMBL/GenBank/DDBJ databases">
        <authorList>
            <person name="Varghese N."/>
            <person name="Submissions S."/>
        </authorList>
    </citation>
    <scope>NUCLEOTIDE SEQUENCE [LARGE SCALE GENOMIC DNA]</scope>
    <source>
        <strain evidence="12">DSM 21620</strain>
    </source>
</reference>
<evidence type="ECO:0000313" key="12">
    <source>
        <dbReference type="Proteomes" id="UP000198666"/>
    </source>
</evidence>
<dbReference type="InterPro" id="IPR001328">
    <property type="entry name" value="Pept_tRNA_hydro"/>
</dbReference>
<keyword evidence="2 8" id="KW-0820">tRNA-binding</keyword>
<dbReference type="GO" id="GO:0006515">
    <property type="term" value="P:protein quality control for misfolded or incompletely synthesized proteins"/>
    <property type="evidence" value="ECO:0007669"/>
    <property type="project" value="UniProtKB-UniRule"/>
</dbReference>
<comment type="subcellular location">
    <subcellularLocation>
        <location evidence="8">Cytoplasm</location>
    </subcellularLocation>
</comment>
<dbReference type="Pfam" id="PF01195">
    <property type="entry name" value="Pept_tRNA_hydro"/>
    <property type="match status" value="1"/>
</dbReference>
<gene>
    <name evidence="8" type="primary">pth</name>
    <name evidence="11" type="ORF">SAMN05421663_11736</name>
</gene>
<evidence type="ECO:0000256" key="10">
    <source>
        <dbReference type="RuleBase" id="RU004320"/>
    </source>
</evidence>
<dbReference type="PANTHER" id="PTHR17224">
    <property type="entry name" value="PEPTIDYL-TRNA HYDROLASE"/>
    <property type="match status" value="1"/>
</dbReference>
<dbReference type="InterPro" id="IPR036416">
    <property type="entry name" value="Pept_tRNA_hydro_sf"/>
</dbReference>
<evidence type="ECO:0000256" key="6">
    <source>
        <dbReference type="ARBA" id="ARBA00048707"/>
    </source>
</evidence>
<evidence type="ECO:0000256" key="3">
    <source>
        <dbReference type="ARBA" id="ARBA00022801"/>
    </source>
</evidence>
<sequence>MIMKMIVGLGNPGQKYDQTRHNIGFIAIDELVHRHNLPLSNKKFNSVYATGLINGEKVILVKPTTFMNLSGEAVRPLMDYYNVELEDLVVIYDDLDLPAGKVRLREKGGHGGHNGIRSLIDHLGTKEFKRMRLGIGRPVNQQPIVDYVLQRFHQEEVPDIVDSVKKAADAAEAWLKEPFLNVMNDFNR</sequence>
<evidence type="ECO:0000256" key="4">
    <source>
        <dbReference type="ARBA" id="ARBA00022884"/>
    </source>
</evidence>
<evidence type="ECO:0000256" key="7">
    <source>
        <dbReference type="ARBA" id="ARBA00050038"/>
    </source>
</evidence>
<evidence type="ECO:0000256" key="5">
    <source>
        <dbReference type="ARBA" id="ARBA00038063"/>
    </source>
</evidence>
<dbReference type="GO" id="GO:0000049">
    <property type="term" value="F:tRNA binding"/>
    <property type="evidence" value="ECO:0007669"/>
    <property type="project" value="UniProtKB-UniRule"/>
</dbReference>
<dbReference type="GO" id="GO:0072344">
    <property type="term" value="P:rescue of stalled ribosome"/>
    <property type="evidence" value="ECO:0007669"/>
    <property type="project" value="UniProtKB-UniRule"/>
</dbReference>
<feature type="active site" description="Proton acceptor" evidence="8">
    <location>
        <position position="21"/>
    </location>
</feature>
<comment type="function">
    <text evidence="8">Hydrolyzes ribosome-free peptidyl-tRNAs (with 1 or more amino acids incorporated), which drop off the ribosome during protein synthesis, or as a result of ribosome stalling.</text>
</comment>
<dbReference type="PROSITE" id="PS01195">
    <property type="entry name" value="PEPT_TRNA_HYDROL_1"/>
    <property type="match status" value="1"/>
</dbReference>
<dbReference type="CDD" id="cd00462">
    <property type="entry name" value="PTH"/>
    <property type="match status" value="1"/>
</dbReference>
<name>A0A1G6WN80_9BACI</name>
<dbReference type="EMBL" id="FMZB01000017">
    <property type="protein sequence ID" value="SDD67244.1"/>
    <property type="molecule type" value="Genomic_DNA"/>
</dbReference>
<dbReference type="EC" id="3.1.1.29" evidence="1 8"/>
<feature type="binding site" evidence="8">
    <location>
        <position position="66"/>
    </location>
    <ligand>
        <name>tRNA</name>
        <dbReference type="ChEBI" id="CHEBI:17843"/>
    </ligand>
</feature>
<evidence type="ECO:0000256" key="9">
    <source>
        <dbReference type="RuleBase" id="RU000673"/>
    </source>
</evidence>